<dbReference type="PANTHER" id="PTHR10559:SF18">
    <property type="entry name" value="TRANSCOBALAMIN II"/>
    <property type="match status" value="1"/>
</dbReference>
<dbReference type="PANTHER" id="PTHR10559">
    <property type="entry name" value="TRANSCOBALAMIN-1/GASTRIC INTRINSIC FACTOR"/>
    <property type="match status" value="1"/>
</dbReference>
<evidence type="ECO:0000259" key="2">
    <source>
        <dbReference type="Pfam" id="PF14478"/>
    </source>
</evidence>
<sequence>MALAMALLFSAAFFILGSSIFPTGEATTLYPITMTVYDTVTNKPNKTYSTEVAYRGILIGAMQRAQQKYKNGFSFTTTYNLDYGPFLESVNGLKGSTAKHTYWQLLIKNKNGTVVIADVGIGCYIPDPEDNIIFKFTKW</sequence>
<dbReference type="Proteomes" id="UP001501920">
    <property type="component" value="Chromosome 18"/>
</dbReference>
<name>A0A3B4CYI4_PYGNA</name>
<feature type="signal peptide" evidence="1">
    <location>
        <begin position="1"/>
        <end position="26"/>
    </location>
</feature>
<dbReference type="GO" id="GO:0005615">
    <property type="term" value="C:extracellular space"/>
    <property type="evidence" value="ECO:0007669"/>
    <property type="project" value="TreeGrafter"/>
</dbReference>
<dbReference type="Pfam" id="PF14478">
    <property type="entry name" value="DUF4430"/>
    <property type="match status" value="1"/>
</dbReference>
<organism evidence="3 4">
    <name type="scientific">Pygocentrus nattereri</name>
    <name type="common">Red-bellied piranha</name>
    <dbReference type="NCBI Taxonomy" id="42514"/>
    <lineage>
        <taxon>Eukaryota</taxon>
        <taxon>Metazoa</taxon>
        <taxon>Chordata</taxon>
        <taxon>Craniata</taxon>
        <taxon>Vertebrata</taxon>
        <taxon>Euteleostomi</taxon>
        <taxon>Actinopterygii</taxon>
        <taxon>Neopterygii</taxon>
        <taxon>Teleostei</taxon>
        <taxon>Ostariophysi</taxon>
        <taxon>Characiformes</taxon>
        <taxon>Characoidei</taxon>
        <taxon>Pygocentrus</taxon>
    </lineage>
</organism>
<reference evidence="3 4" key="1">
    <citation type="submission" date="2020-10" db="EMBL/GenBank/DDBJ databases">
        <title>Pygocentrus nattereri (red-bellied piranha) genome, fPygNat1, primary haplotype.</title>
        <authorList>
            <person name="Myers G."/>
            <person name="Meyer A."/>
            <person name="Karagic N."/>
            <person name="Pippel M."/>
            <person name="Winkler S."/>
            <person name="Tracey A."/>
            <person name="Wood J."/>
            <person name="Formenti G."/>
            <person name="Howe K."/>
            <person name="Fedrigo O."/>
            <person name="Jarvis E.D."/>
        </authorList>
    </citation>
    <scope>NUCLEOTIDE SEQUENCE [LARGE SCALE GENOMIC DNA]</scope>
</reference>
<dbReference type="GeneTree" id="ENSGT00390000014712"/>
<dbReference type="InterPro" id="IPR051588">
    <property type="entry name" value="Cobalamin_Transport"/>
</dbReference>
<reference evidence="3" key="3">
    <citation type="submission" date="2025-09" db="UniProtKB">
        <authorList>
            <consortium name="Ensembl"/>
        </authorList>
    </citation>
    <scope>IDENTIFICATION</scope>
</reference>
<reference evidence="3" key="2">
    <citation type="submission" date="2025-08" db="UniProtKB">
        <authorList>
            <consortium name="Ensembl"/>
        </authorList>
    </citation>
    <scope>IDENTIFICATION</scope>
</reference>
<evidence type="ECO:0000256" key="1">
    <source>
        <dbReference type="SAM" id="SignalP"/>
    </source>
</evidence>
<dbReference type="Gene3D" id="2.170.130.30">
    <property type="match status" value="1"/>
</dbReference>
<dbReference type="GO" id="GO:0031419">
    <property type="term" value="F:cobalamin binding"/>
    <property type="evidence" value="ECO:0007669"/>
    <property type="project" value="TreeGrafter"/>
</dbReference>
<dbReference type="InterPro" id="IPR027954">
    <property type="entry name" value="Transcobalamin-like_C"/>
</dbReference>
<accession>A0A3B4CYI4</accession>
<feature type="chain" id="PRO_5017428428" description="Transcobalamin-like C-terminal domain-containing protein" evidence="1">
    <location>
        <begin position="27"/>
        <end position="139"/>
    </location>
</feature>
<proteinExistence type="predicted"/>
<evidence type="ECO:0000313" key="3">
    <source>
        <dbReference type="Ensembl" id="ENSPNAP00000015604.1"/>
    </source>
</evidence>
<dbReference type="GO" id="GO:0015889">
    <property type="term" value="P:cobalamin transport"/>
    <property type="evidence" value="ECO:0007669"/>
    <property type="project" value="TreeGrafter"/>
</dbReference>
<evidence type="ECO:0000313" key="4">
    <source>
        <dbReference type="Proteomes" id="UP001501920"/>
    </source>
</evidence>
<dbReference type="Ensembl" id="ENSPNAT00000023857.2">
    <property type="protein sequence ID" value="ENSPNAP00000015604.1"/>
    <property type="gene ID" value="ENSPNAG00000021650.2"/>
</dbReference>
<keyword evidence="4" id="KW-1185">Reference proteome</keyword>
<dbReference type="OMA" id="GAMLRIQ"/>
<keyword evidence="1" id="KW-0732">Signal</keyword>
<dbReference type="AlphaFoldDB" id="A0A3B4CYI4"/>
<protein>
    <recommendedName>
        <fullName evidence="2">Transcobalamin-like C-terminal domain-containing protein</fullName>
    </recommendedName>
</protein>
<feature type="domain" description="Transcobalamin-like C-terminal" evidence="2">
    <location>
        <begin position="58"/>
        <end position="138"/>
    </location>
</feature>